<proteinExistence type="predicted"/>
<dbReference type="AlphaFoldDB" id="A0AAU9IWV6"/>
<name>A0AAU9IWV6_9CILI</name>
<evidence type="ECO:0000313" key="1">
    <source>
        <dbReference type="EMBL" id="CAG9316634.1"/>
    </source>
</evidence>
<organism evidence="1 2">
    <name type="scientific">Blepharisma stoltei</name>
    <dbReference type="NCBI Taxonomy" id="1481888"/>
    <lineage>
        <taxon>Eukaryota</taxon>
        <taxon>Sar</taxon>
        <taxon>Alveolata</taxon>
        <taxon>Ciliophora</taxon>
        <taxon>Postciliodesmatophora</taxon>
        <taxon>Heterotrichea</taxon>
        <taxon>Heterotrichida</taxon>
        <taxon>Blepharismidae</taxon>
        <taxon>Blepharisma</taxon>
    </lineage>
</organism>
<protein>
    <submittedName>
        <fullName evidence="1">Uncharacterized protein</fullName>
    </submittedName>
</protein>
<comment type="caution">
    <text evidence="1">The sequence shown here is derived from an EMBL/GenBank/DDBJ whole genome shotgun (WGS) entry which is preliminary data.</text>
</comment>
<gene>
    <name evidence="1" type="ORF">BSTOLATCC_MIC16742</name>
</gene>
<accession>A0AAU9IWV6</accession>
<keyword evidence="2" id="KW-1185">Reference proteome</keyword>
<reference evidence="1" key="1">
    <citation type="submission" date="2021-09" db="EMBL/GenBank/DDBJ databases">
        <authorList>
            <consortium name="AG Swart"/>
            <person name="Singh M."/>
            <person name="Singh A."/>
            <person name="Seah K."/>
            <person name="Emmerich C."/>
        </authorList>
    </citation>
    <scope>NUCLEOTIDE SEQUENCE</scope>
    <source>
        <strain evidence="1">ATCC30299</strain>
    </source>
</reference>
<dbReference type="Proteomes" id="UP001162131">
    <property type="component" value="Unassembled WGS sequence"/>
</dbReference>
<dbReference type="EMBL" id="CAJZBQ010000016">
    <property type="protein sequence ID" value="CAG9316634.1"/>
    <property type="molecule type" value="Genomic_DNA"/>
</dbReference>
<evidence type="ECO:0000313" key="2">
    <source>
        <dbReference type="Proteomes" id="UP001162131"/>
    </source>
</evidence>
<sequence>MNTAFRRSSFFIFKQCRALITTPKVHTKTQFRSVAQFNQFKENLVKLSYKPLYNMSIYELLTAVSEDNEENELDEEDGM</sequence>